<dbReference type="KEGG" id="dto:TOL2_C03540"/>
<dbReference type="FunFam" id="1.20.1510.10:FF:000006">
    <property type="entry name" value="Divalent cation efflux transporter"/>
    <property type="match status" value="1"/>
</dbReference>
<feature type="transmembrane region" description="Helical" evidence="7">
    <location>
        <begin position="12"/>
        <end position="32"/>
    </location>
</feature>
<dbReference type="Proteomes" id="UP000007347">
    <property type="component" value="Chromosome"/>
</dbReference>
<evidence type="ECO:0000256" key="5">
    <source>
        <dbReference type="ARBA" id="ARBA00022989"/>
    </source>
</evidence>
<dbReference type="PANTHER" id="PTHR43840">
    <property type="entry name" value="MITOCHONDRIAL METAL TRANSPORTER 1-RELATED"/>
    <property type="match status" value="1"/>
</dbReference>
<evidence type="ECO:0000313" key="11">
    <source>
        <dbReference type="Proteomes" id="UP000007347"/>
    </source>
</evidence>
<evidence type="ECO:0000259" key="8">
    <source>
        <dbReference type="Pfam" id="PF01545"/>
    </source>
</evidence>
<keyword evidence="11" id="KW-1185">Reference proteome</keyword>
<comment type="similarity">
    <text evidence="2">Belongs to the cation diffusion facilitator (CDF) transporter (TC 2.A.4) family.</text>
</comment>
<organism evidence="10 11">
    <name type="scientific">Desulfobacula toluolica (strain DSM 7467 / Tol2)</name>
    <dbReference type="NCBI Taxonomy" id="651182"/>
    <lineage>
        <taxon>Bacteria</taxon>
        <taxon>Pseudomonadati</taxon>
        <taxon>Thermodesulfobacteriota</taxon>
        <taxon>Desulfobacteria</taxon>
        <taxon>Desulfobacterales</taxon>
        <taxon>Desulfobacteraceae</taxon>
        <taxon>Desulfobacula</taxon>
    </lineage>
</organism>
<keyword evidence="4 7" id="KW-0812">Transmembrane</keyword>
<dbReference type="InterPro" id="IPR027469">
    <property type="entry name" value="Cation_efflux_TMD_sf"/>
</dbReference>
<reference evidence="10 11" key="1">
    <citation type="journal article" date="2013" name="Environ. Microbiol.">
        <title>Complete genome, catabolic sub-proteomes and key-metabolites of Desulfobacula toluolica Tol2, a marine, aromatic compound-degrading, sulfate-reducing bacterium.</title>
        <authorList>
            <person name="Wohlbrand L."/>
            <person name="Jacob J.H."/>
            <person name="Kube M."/>
            <person name="Mussmann M."/>
            <person name="Jarling R."/>
            <person name="Beck A."/>
            <person name="Amann R."/>
            <person name="Wilkes H."/>
            <person name="Reinhardt R."/>
            <person name="Rabus R."/>
        </authorList>
    </citation>
    <scope>NUCLEOTIDE SEQUENCE [LARGE SCALE GENOMIC DNA]</scope>
    <source>
        <strain evidence="11">DSM 7467 / Tol2</strain>
    </source>
</reference>
<feature type="transmembrane region" description="Helical" evidence="7">
    <location>
        <begin position="150"/>
        <end position="171"/>
    </location>
</feature>
<evidence type="ECO:0000256" key="4">
    <source>
        <dbReference type="ARBA" id="ARBA00022692"/>
    </source>
</evidence>
<evidence type="ECO:0000256" key="7">
    <source>
        <dbReference type="SAM" id="Phobius"/>
    </source>
</evidence>
<dbReference type="InterPro" id="IPR050291">
    <property type="entry name" value="CDF_Transporter"/>
</dbReference>
<sequence>MNKKNQIQNITLIGLVANIILSVIKFLIGFLGNSQAVVADALHSFSDTSSDLVILFGVKYWTAPPDDDHPYGHQKIESFITIIIGFILILVACTIGYNGIVSLLERKQAQLNWIVTIGPLISIFVKEILFKVTYKVGIKINSSSLKANAWHHRSDAFSSIPVLVAILASLIDPRLGFLDQIGAIIVSAFIIKVGLEIFFTNINDLLDTGISKQKVIELKKTIKTIRNVKGVHKLRTRKIANYIYIDLHLEVDGHLSVIQGHDISEEVKHTLIQKNPKIIDVMVHLEPEINLSEPE</sequence>
<dbReference type="OrthoDB" id="9806522at2"/>
<keyword evidence="5 7" id="KW-1133">Transmembrane helix</keyword>
<dbReference type="SUPFAM" id="SSF160240">
    <property type="entry name" value="Cation efflux protein cytoplasmic domain-like"/>
    <property type="match status" value="1"/>
</dbReference>
<proteinExistence type="inferred from homology"/>
<dbReference type="Gene3D" id="3.30.70.1350">
    <property type="entry name" value="Cation efflux protein, cytoplasmic domain"/>
    <property type="match status" value="1"/>
</dbReference>
<dbReference type="Pfam" id="PF01545">
    <property type="entry name" value="Cation_efflux"/>
    <property type="match status" value="1"/>
</dbReference>
<dbReference type="PATRIC" id="fig|651182.5.peg.436"/>
<dbReference type="AlphaFoldDB" id="K0N339"/>
<dbReference type="InterPro" id="IPR058533">
    <property type="entry name" value="Cation_efflux_TM"/>
</dbReference>
<dbReference type="GO" id="GO:0016020">
    <property type="term" value="C:membrane"/>
    <property type="evidence" value="ECO:0007669"/>
    <property type="project" value="UniProtKB-SubCell"/>
</dbReference>
<gene>
    <name evidence="10" type="primary">fieF</name>
    <name evidence="10" type="ordered locus">TOL2_C03540</name>
</gene>
<keyword evidence="3" id="KW-0813">Transport</keyword>
<dbReference type="Gene3D" id="1.20.1510.10">
    <property type="entry name" value="Cation efflux protein transmembrane domain"/>
    <property type="match status" value="1"/>
</dbReference>
<feature type="domain" description="Cation efflux protein cytoplasmic" evidence="9">
    <location>
        <begin position="213"/>
        <end position="288"/>
    </location>
</feature>
<dbReference type="InterPro" id="IPR027470">
    <property type="entry name" value="Cation_efflux_CTD"/>
</dbReference>
<feature type="transmembrane region" description="Helical" evidence="7">
    <location>
        <begin position="183"/>
        <end position="202"/>
    </location>
</feature>
<evidence type="ECO:0000259" key="9">
    <source>
        <dbReference type="Pfam" id="PF16916"/>
    </source>
</evidence>
<dbReference type="HOGENOM" id="CLU_013430_3_3_7"/>
<feature type="domain" description="Cation efflux protein transmembrane" evidence="8">
    <location>
        <begin position="12"/>
        <end position="206"/>
    </location>
</feature>
<evidence type="ECO:0000256" key="1">
    <source>
        <dbReference type="ARBA" id="ARBA00004141"/>
    </source>
</evidence>
<feature type="transmembrane region" description="Helical" evidence="7">
    <location>
        <begin position="79"/>
        <end position="104"/>
    </location>
</feature>
<dbReference type="InterPro" id="IPR036837">
    <property type="entry name" value="Cation_efflux_CTD_sf"/>
</dbReference>
<dbReference type="GO" id="GO:0008324">
    <property type="term" value="F:monoatomic cation transmembrane transporter activity"/>
    <property type="evidence" value="ECO:0007669"/>
    <property type="project" value="InterPro"/>
</dbReference>
<dbReference type="InterPro" id="IPR002524">
    <property type="entry name" value="Cation_efflux"/>
</dbReference>
<keyword evidence="6 7" id="KW-0472">Membrane</keyword>
<name>K0N339_DESTT</name>
<evidence type="ECO:0000256" key="3">
    <source>
        <dbReference type="ARBA" id="ARBA00022448"/>
    </source>
</evidence>
<dbReference type="RefSeq" id="WP_014955881.1">
    <property type="nucleotide sequence ID" value="NC_018645.1"/>
</dbReference>
<evidence type="ECO:0000313" key="10">
    <source>
        <dbReference type="EMBL" id="CCK78524.1"/>
    </source>
</evidence>
<comment type="subcellular location">
    <subcellularLocation>
        <location evidence="1">Membrane</location>
        <topology evidence="1">Multi-pass membrane protein</topology>
    </subcellularLocation>
</comment>
<evidence type="ECO:0000256" key="6">
    <source>
        <dbReference type="ARBA" id="ARBA00023136"/>
    </source>
</evidence>
<dbReference type="STRING" id="651182.TOL2_C03540"/>
<protein>
    <submittedName>
        <fullName evidence="10">FieF: predicte cation-efflux pump</fullName>
    </submittedName>
</protein>
<dbReference type="NCBIfam" id="TIGR01297">
    <property type="entry name" value="CDF"/>
    <property type="match status" value="1"/>
</dbReference>
<accession>K0N339</accession>
<evidence type="ECO:0000256" key="2">
    <source>
        <dbReference type="ARBA" id="ARBA00008114"/>
    </source>
</evidence>
<dbReference type="Pfam" id="PF16916">
    <property type="entry name" value="ZT_dimer"/>
    <property type="match status" value="1"/>
</dbReference>
<dbReference type="EMBL" id="FO203503">
    <property type="protein sequence ID" value="CCK78524.1"/>
    <property type="molecule type" value="Genomic_DNA"/>
</dbReference>
<dbReference type="SUPFAM" id="SSF161111">
    <property type="entry name" value="Cation efflux protein transmembrane domain-like"/>
    <property type="match status" value="1"/>
</dbReference>
<dbReference type="PANTHER" id="PTHR43840:SF15">
    <property type="entry name" value="MITOCHONDRIAL METAL TRANSPORTER 1-RELATED"/>
    <property type="match status" value="1"/>
</dbReference>